<comment type="similarity">
    <text evidence="2">Belongs to the hyi family.</text>
</comment>
<evidence type="ECO:0000259" key="4">
    <source>
        <dbReference type="Pfam" id="PF01261"/>
    </source>
</evidence>
<dbReference type="Proteomes" id="UP000231644">
    <property type="component" value="Unassembled WGS sequence"/>
</dbReference>
<dbReference type="STRING" id="517719.SAMN05421762_0387"/>
<dbReference type="Pfam" id="PF01261">
    <property type="entry name" value="AP_endonuc_2"/>
    <property type="match status" value="1"/>
</dbReference>
<feature type="domain" description="Xylose isomerase-like TIM barrel" evidence="4">
    <location>
        <begin position="22"/>
        <end position="250"/>
    </location>
</feature>
<dbReference type="PIRSF" id="PIRSF006241">
    <property type="entry name" value="HyI"/>
    <property type="match status" value="1"/>
</dbReference>
<organism evidence="5 6">
    <name type="scientific">Pseudooceanicola nitratireducens</name>
    <dbReference type="NCBI Taxonomy" id="517719"/>
    <lineage>
        <taxon>Bacteria</taxon>
        <taxon>Pseudomonadati</taxon>
        <taxon>Pseudomonadota</taxon>
        <taxon>Alphaproteobacteria</taxon>
        <taxon>Rhodobacterales</taxon>
        <taxon>Paracoccaceae</taxon>
        <taxon>Pseudooceanicola</taxon>
    </lineage>
</organism>
<accession>A0A1I1HVH9</accession>
<dbReference type="GO" id="GO:0046487">
    <property type="term" value="P:glyoxylate metabolic process"/>
    <property type="evidence" value="ECO:0007669"/>
    <property type="project" value="TreeGrafter"/>
</dbReference>
<evidence type="ECO:0000256" key="1">
    <source>
        <dbReference type="ARBA" id="ARBA00023235"/>
    </source>
</evidence>
<keyword evidence="1 2" id="KW-0413">Isomerase</keyword>
<dbReference type="InterPro" id="IPR013022">
    <property type="entry name" value="Xyl_isomerase-like_TIM-brl"/>
</dbReference>
<keyword evidence="5" id="KW-0670">Pyruvate</keyword>
<gene>
    <name evidence="5" type="ORF">SAMN05421762_0387</name>
</gene>
<dbReference type="RefSeq" id="WP_093451203.1">
    <property type="nucleotide sequence ID" value="NZ_FNZG01000002.1"/>
</dbReference>
<sequence length="258" mass="28017">MPKFCANLSFLWKDLDPPARIHAAAAVGFDAVEILFPYDTPAQDMRRALDATGLVLALINCPPPNYTGGARGFAAVPADRDRFRTDFRRALRYAQTLKAQHLHIMSGVAEGDDARACLIDNLTWACAEAPDQSLTIEPINPHDMPGYFLNDFDLAAQVIDAVGAPNLGLQFDAYHAHRITGDLAATWARHGARVRHVQFADHPGRHEPGSGEIDLAAFFTRLDADGYDGWASAEYAPAGDTDDGLGWLRDQPAAPAAK</sequence>
<feature type="active site" description="Proton donor/acceptor" evidence="3">
    <location>
        <position position="137"/>
    </location>
</feature>
<dbReference type="AlphaFoldDB" id="A0A1I1HVH9"/>
<feature type="active site" description="Proton donor/acceptor" evidence="3">
    <location>
        <position position="234"/>
    </location>
</feature>
<evidence type="ECO:0000313" key="6">
    <source>
        <dbReference type="Proteomes" id="UP000231644"/>
    </source>
</evidence>
<evidence type="ECO:0000256" key="3">
    <source>
        <dbReference type="PIRSR" id="PIRSR006241-50"/>
    </source>
</evidence>
<keyword evidence="6" id="KW-1185">Reference proteome</keyword>
<dbReference type="PANTHER" id="PTHR43489:SF6">
    <property type="entry name" value="HYDROXYPYRUVATE ISOMERASE-RELATED"/>
    <property type="match status" value="1"/>
</dbReference>
<evidence type="ECO:0000313" key="5">
    <source>
        <dbReference type="EMBL" id="SFC27572.1"/>
    </source>
</evidence>
<dbReference type="InterPro" id="IPR050417">
    <property type="entry name" value="Sugar_Epim/Isomerase"/>
</dbReference>
<reference evidence="5 6" key="1">
    <citation type="submission" date="2016-10" db="EMBL/GenBank/DDBJ databases">
        <authorList>
            <person name="de Groot N.N."/>
        </authorList>
    </citation>
    <scope>NUCLEOTIDE SEQUENCE [LARGE SCALE GENOMIC DNA]</scope>
    <source>
        <strain evidence="5 6">DSM 29619</strain>
    </source>
</reference>
<dbReference type="OrthoDB" id="9786584at2"/>
<dbReference type="SUPFAM" id="SSF51658">
    <property type="entry name" value="Xylose isomerase-like"/>
    <property type="match status" value="1"/>
</dbReference>
<dbReference type="InterPro" id="IPR026040">
    <property type="entry name" value="HyI-like"/>
</dbReference>
<dbReference type="PANTHER" id="PTHR43489">
    <property type="entry name" value="ISOMERASE"/>
    <property type="match status" value="1"/>
</dbReference>
<name>A0A1I1HVH9_9RHOB</name>
<proteinExistence type="inferred from homology"/>
<evidence type="ECO:0000256" key="2">
    <source>
        <dbReference type="PIRNR" id="PIRNR006241"/>
    </source>
</evidence>
<dbReference type="GO" id="GO:0008903">
    <property type="term" value="F:hydroxypyruvate isomerase activity"/>
    <property type="evidence" value="ECO:0007669"/>
    <property type="project" value="TreeGrafter"/>
</dbReference>
<dbReference type="InterPro" id="IPR036237">
    <property type="entry name" value="Xyl_isomerase-like_sf"/>
</dbReference>
<protein>
    <submittedName>
        <fullName evidence="5">Hydroxypyruvate isomerase</fullName>
    </submittedName>
</protein>
<dbReference type="Gene3D" id="3.20.20.150">
    <property type="entry name" value="Divalent-metal-dependent TIM barrel enzymes"/>
    <property type="match status" value="1"/>
</dbReference>
<dbReference type="EMBL" id="FOLX01000001">
    <property type="protein sequence ID" value="SFC27572.1"/>
    <property type="molecule type" value="Genomic_DNA"/>
</dbReference>